<protein>
    <submittedName>
        <fullName evidence="11">ABC transporter permease subunit</fullName>
    </submittedName>
</protein>
<dbReference type="Gene3D" id="1.10.3720.10">
    <property type="entry name" value="MetI-like"/>
    <property type="match status" value="1"/>
</dbReference>
<dbReference type="InterPro" id="IPR000515">
    <property type="entry name" value="MetI-like"/>
</dbReference>
<comment type="caution">
    <text evidence="11">The sequence shown here is derived from an EMBL/GenBank/DDBJ whole genome shotgun (WGS) entry which is preliminary data.</text>
</comment>
<feature type="domain" description="ABC transmembrane type-1" evidence="10">
    <location>
        <begin position="76"/>
        <end position="271"/>
    </location>
</feature>
<evidence type="ECO:0000256" key="8">
    <source>
        <dbReference type="ARBA" id="ARBA00023136"/>
    </source>
</evidence>
<keyword evidence="6 9" id="KW-0812">Transmembrane</keyword>
<gene>
    <name evidence="11" type="ORF">ENV88_08070</name>
</gene>
<sequence length="286" mass="31335">MARLGGYWLRYVASTVLTTLSALIVFILLYPVLFAVLSSLIRGQMLVTDPIQALRVGLSLEHYFKAVSDPRFVSATAMSLLVALTNIAFSLLVITPAAYAFSRFKFPGRDALLVAYLVMNQVGGGFGVAAVIALYVMLLKLNQLGLPVIGNPVILAAIYTAGAVPFQTWMVKNYLDALPREIDESAFIDGASWRQIIFDVVLPASKPTMVVIALFAFMGAWGEFIIANFLRVETLAAYVYVTATGQTIFWSDFAARTILFALPIIAVYIFTQRYIGEAMRYGAGKL</sequence>
<dbReference type="InterPro" id="IPR050901">
    <property type="entry name" value="BP-dep_ABC_trans_perm"/>
</dbReference>
<evidence type="ECO:0000256" key="6">
    <source>
        <dbReference type="ARBA" id="ARBA00022692"/>
    </source>
</evidence>
<keyword evidence="3 9" id="KW-0813">Transport</keyword>
<dbReference type="SUPFAM" id="SSF161098">
    <property type="entry name" value="MetI-like"/>
    <property type="match status" value="1"/>
</dbReference>
<keyword evidence="4" id="KW-1003">Cell membrane</keyword>
<dbReference type="Pfam" id="PF00528">
    <property type="entry name" value="BPD_transp_1"/>
    <property type="match status" value="1"/>
</dbReference>
<dbReference type="PROSITE" id="PS50928">
    <property type="entry name" value="ABC_TM1"/>
    <property type="match status" value="1"/>
</dbReference>
<evidence type="ECO:0000256" key="5">
    <source>
        <dbReference type="ARBA" id="ARBA00022597"/>
    </source>
</evidence>
<reference evidence="11" key="1">
    <citation type="journal article" date="2020" name="mSystems">
        <title>Genome- and Community-Level Interaction Insights into Carbon Utilization and Element Cycling Functions of Hydrothermarchaeota in Hydrothermal Sediment.</title>
        <authorList>
            <person name="Zhou Z."/>
            <person name="Liu Y."/>
            <person name="Xu W."/>
            <person name="Pan J."/>
            <person name="Luo Z.H."/>
            <person name="Li M."/>
        </authorList>
    </citation>
    <scope>NUCLEOTIDE SEQUENCE [LARGE SCALE GENOMIC DNA]</scope>
    <source>
        <strain evidence="11">SpSt-8</strain>
    </source>
</reference>
<dbReference type="AlphaFoldDB" id="A0A7C3SM94"/>
<evidence type="ECO:0000256" key="4">
    <source>
        <dbReference type="ARBA" id="ARBA00022475"/>
    </source>
</evidence>
<dbReference type="InterPro" id="IPR035906">
    <property type="entry name" value="MetI-like_sf"/>
</dbReference>
<keyword evidence="7 9" id="KW-1133">Transmembrane helix</keyword>
<accession>A0A7C3SM94</accession>
<feature type="transmembrane region" description="Helical" evidence="9">
    <location>
        <begin position="210"/>
        <end position="230"/>
    </location>
</feature>
<dbReference type="PANTHER" id="PTHR32243:SF50">
    <property type="entry name" value="MALTOSE_MALTODEXTRIN TRANSPORT SYSTEM PERMEASE PROTEIN MALG"/>
    <property type="match status" value="1"/>
</dbReference>
<comment type="subcellular location">
    <subcellularLocation>
        <location evidence="1 9">Cell membrane</location>
        <topology evidence="1 9">Multi-pass membrane protein</topology>
    </subcellularLocation>
</comment>
<keyword evidence="8 9" id="KW-0472">Membrane</keyword>
<evidence type="ECO:0000256" key="1">
    <source>
        <dbReference type="ARBA" id="ARBA00004651"/>
    </source>
</evidence>
<evidence type="ECO:0000256" key="2">
    <source>
        <dbReference type="ARBA" id="ARBA00009047"/>
    </source>
</evidence>
<feature type="transmembrane region" description="Helical" evidence="9">
    <location>
        <begin position="250"/>
        <end position="270"/>
    </location>
</feature>
<dbReference type="GO" id="GO:0055085">
    <property type="term" value="P:transmembrane transport"/>
    <property type="evidence" value="ECO:0007669"/>
    <property type="project" value="InterPro"/>
</dbReference>
<name>A0A7C3SM94_THEPE</name>
<dbReference type="CDD" id="cd06261">
    <property type="entry name" value="TM_PBP2"/>
    <property type="match status" value="1"/>
</dbReference>
<evidence type="ECO:0000256" key="7">
    <source>
        <dbReference type="ARBA" id="ARBA00022989"/>
    </source>
</evidence>
<feature type="transmembrane region" description="Helical" evidence="9">
    <location>
        <begin position="77"/>
        <end position="101"/>
    </location>
</feature>
<evidence type="ECO:0000259" key="10">
    <source>
        <dbReference type="PROSITE" id="PS50928"/>
    </source>
</evidence>
<evidence type="ECO:0000313" key="11">
    <source>
        <dbReference type="EMBL" id="HGB25952.1"/>
    </source>
</evidence>
<dbReference type="PANTHER" id="PTHR32243">
    <property type="entry name" value="MALTOSE TRANSPORT SYSTEM PERMEASE-RELATED"/>
    <property type="match status" value="1"/>
</dbReference>
<keyword evidence="5" id="KW-0762">Sugar transport</keyword>
<organism evidence="11">
    <name type="scientific">Thermofilum pendens</name>
    <dbReference type="NCBI Taxonomy" id="2269"/>
    <lineage>
        <taxon>Archaea</taxon>
        <taxon>Thermoproteota</taxon>
        <taxon>Thermoprotei</taxon>
        <taxon>Thermofilales</taxon>
        <taxon>Thermofilaceae</taxon>
        <taxon>Thermofilum</taxon>
    </lineage>
</organism>
<comment type="similarity">
    <text evidence="2">Belongs to the binding-protein-dependent transport system permease family. MalFG subfamily.</text>
</comment>
<dbReference type="GO" id="GO:0005886">
    <property type="term" value="C:plasma membrane"/>
    <property type="evidence" value="ECO:0007669"/>
    <property type="project" value="UniProtKB-SubCell"/>
</dbReference>
<feature type="transmembrane region" description="Helical" evidence="9">
    <location>
        <begin position="113"/>
        <end position="138"/>
    </location>
</feature>
<evidence type="ECO:0000256" key="3">
    <source>
        <dbReference type="ARBA" id="ARBA00022448"/>
    </source>
</evidence>
<feature type="transmembrane region" description="Helical" evidence="9">
    <location>
        <begin position="144"/>
        <end position="166"/>
    </location>
</feature>
<evidence type="ECO:0000256" key="9">
    <source>
        <dbReference type="RuleBase" id="RU363032"/>
    </source>
</evidence>
<feature type="transmembrane region" description="Helical" evidence="9">
    <location>
        <begin position="12"/>
        <end position="37"/>
    </location>
</feature>
<proteinExistence type="inferred from homology"/>
<dbReference type="EMBL" id="DTIB01000141">
    <property type="protein sequence ID" value="HGB25952.1"/>
    <property type="molecule type" value="Genomic_DNA"/>
</dbReference>